<name>A0A6A4VI55_AMPAM</name>
<dbReference type="SMART" id="SM00355">
    <property type="entry name" value="ZnF_C2H2"/>
    <property type="match status" value="8"/>
</dbReference>
<feature type="region of interest" description="Disordered" evidence="6">
    <location>
        <begin position="703"/>
        <end position="724"/>
    </location>
</feature>
<evidence type="ECO:0000256" key="3">
    <source>
        <dbReference type="ARBA" id="ARBA00022771"/>
    </source>
</evidence>
<feature type="domain" description="C2H2-type" evidence="7">
    <location>
        <begin position="655"/>
        <end position="678"/>
    </location>
</feature>
<keyword evidence="4" id="KW-0862">Zinc</keyword>
<feature type="domain" description="C2H2-type" evidence="7">
    <location>
        <begin position="469"/>
        <end position="493"/>
    </location>
</feature>
<feature type="domain" description="C2H2-type" evidence="7">
    <location>
        <begin position="600"/>
        <end position="627"/>
    </location>
</feature>
<evidence type="ECO:0000256" key="6">
    <source>
        <dbReference type="SAM" id="MobiDB-lite"/>
    </source>
</evidence>
<proteinExistence type="predicted"/>
<evidence type="ECO:0000259" key="7">
    <source>
        <dbReference type="PROSITE" id="PS50157"/>
    </source>
</evidence>
<evidence type="ECO:0000256" key="1">
    <source>
        <dbReference type="ARBA" id="ARBA00022723"/>
    </source>
</evidence>
<dbReference type="FunFam" id="3.30.160.60:FF:000100">
    <property type="entry name" value="Zinc finger 45-like"/>
    <property type="match status" value="1"/>
</dbReference>
<feature type="compositionally biased region" description="Low complexity" evidence="6">
    <location>
        <begin position="199"/>
        <end position="210"/>
    </location>
</feature>
<evidence type="ECO:0000256" key="4">
    <source>
        <dbReference type="ARBA" id="ARBA00022833"/>
    </source>
</evidence>
<dbReference type="InterPro" id="IPR013087">
    <property type="entry name" value="Znf_C2H2_type"/>
</dbReference>
<feature type="domain" description="C2H2-type" evidence="7">
    <location>
        <begin position="572"/>
        <end position="599"/>
    </location>
</feature>
<dbReference type="PROSITE" id="PS50157">
    <property type="entry name" value="ZINC_FINGER_C2H2_2"/>
    <property type="match status" value="8"/>
</dbReference>
<evidence type="ECO:0000256" key="2">
    <source>
        <dbReference type="ARBA" id="ARBA00022737"/>
    </source>
</evidence>
<protein>
    <submittedName>
        <fullName evidence="8">Zinc finger protein 287</fullName>
    </submittedName>
</protein>
<dbReference type="Pfam" id="PF13912">
    <property type="entry name" value="zf-C2H2_6"/>
    <property type="match status" value="1"/>
</dbReference>
<evidence type="ECO:0000313" key="8">
    <source>
        <dbReference type="EMBL" id="KAF0292809.1"/>
    </source>
</evidence>
<organism evidence="8 9">
    <name type="scientific">Amphibalanus amphitrite</name>
    <name type="common">Striped barnacle</name>
    <name type="synonym">Balanus amphitrite</name>
    <dbReference type="NCBI Taxonomy" id="1232801"/>
    <lineage>
        <taxon>Eukaryota</taxon>
        <taxon>Metazoa</taxon>
        <taxon>Ecdysozoa</taxon>
        <taxon>Arthropoda</taxon>
        <taxon>Crustacea</taxon>
        <taxon>Multicrustacea</taxon>
        <taxon>Cirripedia</taxon>
        <taxon>Thoracica</taxon>
        <taxon>Thoracicalcarea</taxon>
        <taxon>Balanomorpha</taxon>
        <taxon>Balanoidea</taxon>
        <taxon>Balanidae</taxon>
        <taxon>Amphibalaninae</taxon>
        <taxon>Amphibalanus</taxon>
    </lineage>
</organism>
<accession>A0A6A4VI55</accession>
<feature type="region of interest" description="Disordered" evidence="6">
    <location>
        <begin position="150"/>
        <end position="260"/>
    </location>
</feature>
<dbReference type="Proteomes" id="UP000440578">
    <property type="component" value="Unassembled WGS sequence"/>
</dbReference>
<feature type="region of interest" description="Disordered" evidence="6">
    <location>
        <begin position="422"/>
        <end position="450"/>
    </location>
</feature>
<comment type="caution">
    <text evidence="8">The sequence shown here is derived from an EMBL/GenBank/DDBJ whole genome shotgun (WGS) entry which is preliminary data.</text>
</comment>
<evidence type="ECO:0000313" key="9">
    <source>
        <dbReference type="Proteomes" id="UP000440578"/>
    </source>
</evidence>
<feature type="domain" description="C2H2-type" evidence="7">
    <location>
        <begin position="627"/>
        <end position="654"/>
    </location>
</feature>
<dbReference type="OrthoDB" id="3437960at2759"/>
<feature type="domain" description="C2H2-type" evidence="7">
    <location>
        <begin position="496"/>
        <end position="519"/>
    </location>
</feature>
<dbReference type="FunFam" id="3.30.160.60:FF:000010">
    <property type="entry name" value="Zinc finger protein 34"/>
    <property type="match status" value="1"/>
</dbReference>
<dbReference type="PROSITE" id="PS00028">
    <property type="entry name" value="ZINC_FINGER_C2H2_1"/>
    <property type="match status" value="8"/>
</dbReference>
<dbReference type="SUPFAM" id="SSF57667">
    <property type="entry name" value="beta-beta-alpha zinc fingers"/>
    <property type="match status" value="5"/>
</dbReference>
<keyword evidence="9" id="KW-1185">Reference proteome</keyword>
<dbReference type="AlphaFoldDB" id="A0A6A4VI55"/>
<feature type="compositionally biased region" description="Pro residues" evidence="6">
    <location>
        <begin position="226"/>
        <end position="256"/>
    </location>
</feature>
<evidence type="ECO:0000256" key="5">
    <source>
        <dbReference type="PROSITE-ProRule" id="PRU00042"/>
    </source>
</evidence>
<dbReference type="InterPro" id="IPR036236">
    <property type="entry name" value="Znf_C2H2_sf"/>
</dbReference>
<reference evidence="8 9" key="1">
    <citation type="submission" date="2019-07" db="EMBL/GenBank/DDBJ databases">
        <title>Draft genome assembly of a fouling barnacle, Amphibalanus amphitrite (Darwin, 1854): The first reference genome for Thecostraca.</title>
        <authorList>
            <person name="Kim W."/>
        </authorList>
    </citation>
    <scope>NUCLEOTIDE SEQUENCE [LARGE SCALE GENOMIC DNA]</scope>
    <source>
        <strain evidence="8">SNU_AA5</strain>
        <tissue evidence="8">Soma without cirri and trophi</tissue>
    </source>
</reference>
<feature type="compositionally biased region" description="Basic residues" evidence="6">
    <location>
        <begin position="211"/>
        <end position="221"/>
    </location>
</feature>
<feature type="domain" description="C2H2-type" evidence="7">
    <location>
        <begin position="545"/>
        <end position="569"/>
    </location>
</feature>
<keyword evidence="3 5" id="KW-0863">Zinc-finger</keyword>
<dbReference type="PANTHER" id="PTHR23226">
    <property type="entry name" value="ZINC FINGER AND SCAN DOMAIN-CONTAINING"/>
    <property type="match status" value="1"/>
</dbReference>
<dbReference type="Pfam" id="PF00096">
    <property type="entry name" value="zf-C2H2"/>
    <property type="match status" value="4"/>
</dbReference>
<keyword evidence="1" id="KW-0479">Metal-binding</keyword>
<dbReference type="Gene3D" id="3.30.160.60">
    <property type="entry name" value="Classic Zinc Finger"/>
    <property type="match status" value="5"/>
</dbReference>
<dbReference type="GO" id="GO:0008270">
    <property type="term" value="F:zinc ion binding"/>
    <property type="evidence" value="ECO:0007669"/>
    <property type="project" value="UniProtKB-KW"/>
</dbReference>
<gene>
    <name evidence="8" type="primary">Znf287_0</name>
    <name evidence="8" type="ORF">FJT64_009261</name>
</gene>
<keyword evidence="2" id="KW-0677">Repeat</keyword>
<feature type="region of interest" description="Disordered" evidence="6">
    <location>
        <begin position="363"/>
        <end position="386"/>
    </location>
</feature>
<sequence>MSVDNEPEKPAFLQCCLVCNVPVPAAAAGADPERATESASLRQLLAGHISTAARDELDIVESVCAPCLATLQQWNAARLTVRRLHQALAARYRCARQRRAACVLSLHLERLVVQIPYGAFLLNARGLAGQPWPELVRRVAAAVLESAGIARPARTEPPPPAGTRTVGCQTPAEPTPEPAVVPKQEPEPATVAVGTEPEPAGQPAGRSRPAAARRPRGKRPRSALQPPRPAEQPPPPPPPPPLLEAPRPPPEQPSPRPLLGCLRGWEGITNVQPSAPQRPPAASQKRVGFEGLKEQAARARDLEETLSILSVADTASLLDRTETLSVFSDTADLSTLADENWPSLEVTGGTEPDMAIPLVKERPSEGTMSVSFAEPSGGGRRPARRTIDRGEDLLREFAETMSNISEGVVLEDLEGYFEEIDRPFSGGGRPPSACTEPPPAPAPSPASTAALPAAPAPAAAAAAVPTSAVQCPVCQKQFRHRRFLRPHLRLHDGSLFRCERCDAPFLHYYKLQLHLRRRHGVALRSGRAAAGRPAAAHRRDSAGKLSCADCGRRFTHLTTLRQHERLHRGGGYRCEQCGKTFPSKSELSRHADGHRPEKLYKCEDCGKAFQVSTSLARHRTLHTDRASRCDLCGKEFDRKDTMLRHRETHKASNEHSCHICGKMYKQRRILVKHVRLMHGPATHVCEVCKKAFRTNYEMMSHARKQHAKAAQPEGLVSELPAQPA</sequence>
<feature type="domain" description="C2H2-type" evidence="7">
    <location>
        <begin position="683"/>
        <end position="711"/>
    </location>
</feature>
<dbReference type="EMBL" id="VIIS01001792">
    <property type="protein sequence ID" value="KAF0292809.1"/>
    <property type="molecule type" value="Genomic_DNA"/>
</dbReference>